<dbReference type="InterPro" id="IPR012675">
    <property type="entry name" value="Beta-grasp_dom_sf"/>
</dbReference>
<dbReference type="SUPFAM" id="SSF54285">
    <property type="entry name" value="MoaD/ThiS"/>
    <property type="match status" value="1"/>
</dbReference>
<evidence type="ECO:0008006" key="3">
    <source>
        <dbReference type="Google" id="ProtNLM"/>
    </source>
</evidence>
<evidence type="ECO:0000313" key="1">
    <source>
        <dbReference type="EMBL" id="ROR37434.1"/>
    </source>
</evidence>
<dbReference type="Proteomes" id="UP000267408">
    <property type="component" value="Unassembled WGS sequence"/>
</dbReference>
<dbReference type="InterPro" id="IPR016155">
    <property type="entry name" value="Mopterin_synth/thiamin_S_b"/>
</dbReference>
<protein>
    <recommendedName>
        <fullName evidence="3">Alpha/beta hydrolase</fullName>
    </recommendedName>
</protein>
<evidence type="ECO:0000313" key="2">
    <source>
        <dbReference type="Proteomes" id="UP000267408"/>
    </source>
</evidence>
<dbReference type="PANTHER" id="PTHR38031:SF1">
    <property type="entry name" value="SULFUR CARRIER PROTEIN CYSO"/>
    <property type="match status" value="1"/>
</dbReference>
<sequence>MSSEQGRFRHSEGYRLDYLVDVPDRPASPYLHVFCHGLSRIESQVPPVFARRAWARTLDAACLFLSDPIHRLTPASACGWYLLGEDEFLPQVHALQAELLHRHGLSGTVWHGLSSGGYAAIKYLVRSGRDGLAFVVSPHNDPAVLPQWEQEARPWSGLPSMAAPRPTVDLLADWGAGGARHRLHALVSELDSYYALEHLRPIMRAFDGDDRARAVLLRNGRGHGFIADADYGSQLRTALDDWERGAVGPVEVELSAPLARFTGNLRRFTVEGGALPQVLNGIRTRFPDLARHVFDSSGRPLPFVNLYVDDADVRSLRSFDTVLPSGTRMLIMSAVAGG</sequence>
<dbReference type="OrthoDB" id="4271020at2"/>
<dbReference type="Gene3D" id="3.10.20.30">
    <property type="match status" value="1"/>
</dbReference>
<name>A0A8G1UB18_9ACTN</name>
<organism evidence="1 2">
    <name type="scientific">Kitasatospora cineracea</name>
    <dbReference type="NCBI Taxonomy" id="88074"/>
    <lineage>
        <taxon>Bacteria</taxon>
        <taxon>Bacillati</taxon>
        <taxon>Actinomycetota</taxon>
        <taxon>Actinomycetes</taxon>
        <taxon>Kitasatosporales</taxon>
        <taxon>Streptomycetaceae</taxon>
        <taxon>Kitasatospora</taxon>
    </lineage>
</organism>
<dbReference type="AlphaFoldDB" id="A0A8G1UB18"/>
<dbReference type="RefSeq" id="WP_123561350.1">
    <property type="nucleotide sequence ID" value="NZ_RJVJ01000002.1"/>
</dbReference>
<gene>
    <name evidence="1" type="ORF">EDD39_5577</name>
</gene>
<dbReference type="InterPro" id="IPR052045">
    <property type="entry name" value="Sulfur_Carrier/Prot_Modifier"/>
</dbReference>
<reference evidence="1 2" key="1">
    <citation type="submission" date="2018-11" db="EMBL/GenBank/DDBJ databases">
        <title>Sequencing the genomes of 1000 actinobacteria strains.</title>
        <authorList>
            <person name="Klenk H.-P."/>
        </authorList>
    </citation>
    <scope>NUCLEOTIDE SEQUENCE [LARGE SCALE GENOMIC DNA]</scope>
    <source>
        <strain evidence="1 2">DSM 44780</strain>
    </source>
</reference>
<dbReference type="SUPFAM" id="SSF53474">
    <property type="entry name" value="alpha/beta-Hydrolases"/>
    <property type="match status" value="1"/>
</dbReference>
<dbReference type="PANTHER" id="PTHR38031">
    <property type="entry name" value="SULFUR CARRIER PROTEIN SLR0821-RELATED"/>
    <property type="match status" value="1"/>
</dbReference>
<accession>A0A8G1UB18</accession>
<dbReference type="InterPro" id="IPR029058">
    <property type="entry name" value="AB_hydrolase_fold"/>
</dbReference>
<proteinExistence type="predicted"/>
<comment type="caution">
    <text evidence="1">The sequence shown here is derived from an EMBL/GenBank/DDBJ whole genome shotgun (WGS) entry which is preliminary data.</text>
</comment>
<dbReference type="EMBL" id="RJVJ01000002">
    <property type="protein sequence ID" value="ROR37434.1"/>
    <property type="molecule type" value="Genomic_DNA"/>
</dbReference>